<evidence type="ECO:0000313" key="5">
    <source>
        <dbReference type="EMBL" id="KAG8493118.1"/>
    </source>
</evidence>
<evidence type="ECO:0008006" key="7">
    <source>
        <dbReference type="Google" id="ProtNLM"/>
    </source>
</evidence>
<dbReference type="InterPro" id="IPR008906">
    <property type="entry name" value="HATC_C_dom"/>
</dbReference>
<dbReference type="SUPFAM" id="SSF53098">
    <property type="entry name" value="Ribonuclease H-like"/>
    <property type="match status" value="1"/>
</dbReference>
<feature type="coiled-coil region" evidence="1">
    <location>
        <begin position="533"/>
        <end position="560"/>
    </location>
</feature>
<dbReference type="InterPro" id="IPR025525">
    <property type="entry name" value="hAT-like_transposase_RNase-H"/>
</dbReference>
<dbReference type="InterPro" id="IPR012337">
    <property type="entry name" value="RNaseH-like_sf"/>
</dbReference>
<gene>
    <name evidence="5" type="ORF">CXB51_010630</name>
</gene>
<dbReference type="PANTHER" id="PTHR23272:SF193">
    <property type="entry name" value="OS07G0624100 PROTEIN"/>
    <property type="match status" value="1"/>
</dbReference>
<dbReference type="Pfam" id="PF05699">
    <property type="entry name" value="Dimer_Tnp_hAT"/>
    <property type="match status" value="1"/>
</dbReference>
<dbReference type="OrthoDB" id="1718237at2759"/>
<dbReference type="AlphaFoldDB" id="A0A8J6D6M0"/>
<feature type="domain" description="HAT C-terminal dimerisation" evidence="3">
    <location>
        <begin position="449"/>
        <end position="531"/>
    </location>
</feature>
<feature type="compositionally biased region" description="Polar residues" evidence="2">
    <location>
        <begin position="102"/>
        <end position="121"/>
    </location>
</feature>
<sequence>MPSQILNQLTAQNGFEMVYFFREQDLRIPHRRKYIKQKPPTFQSFKSLIAKLKSLKTFKISQNGKTFKTLSYGWPLVSGDWCCRRSSQAALLPVLDSRMSTEPTSIEGSITPPTSIDSENSGIGALSQAKGTTGKRKATPQSHKGESIGMVIEKCLLNWGIDKLFTVTVDNASSNDVAIGYLRKKFNPRGGLVQNGKYLHMRCMAHIVNLIVVEGLKEMNKSVERVRGLLDMWNSTSLMLDTAQNFERAFERFEEQDTNFRAELERGEGWPSVDDWDNVRNLRDFLEHFYEVTLHISGTSYVTSNNFFNELSEIDILLRDAQLNSNVDFNVMAIKMKEKYDKYWGDIDKMNLLIFVACVLDPRQKLKYLEFALSEMSSSKKACEMMQKLKESLYELFDEYKPPLHSTCSQLSVPTHVSLGEPQQKMKRRMQALYKKRELEICGEDKTSDLDKYLAEANEEFVEDFDILLWWKVNSPRFPTLSKMAKDVLAIPVSTVALESAFSIGGHVLDQYRSSLTPKIVQVLVCTQDWIRKSLSQEDIKKIEEQIQELDKIENGLMQMEIFWREEMDTNGEY</sequence>
<feature type="domain" description="hAT-like transposase RNase-H fold" evidence="4">
    <location>
        <begin position="297"/>
        <end position="400"/>
    </location>
</feature>
<dbReference type="PANTHER" id="PTHR23272">
    <property type="entry name" value="BED FINGER-RELATED"/>
    <property type="match status" value="1"/>
</dbReference>
<evidence type="ECO:0000313" key="6">
    <source>
        <dbReference type="Proteomes" id="UP000701853"/>
    </source>
</evidence>
<proteinExistence type="predicted"/>
<feature type="region of interest" description="Disordered" evidence="2">
    <location>
        <begin position="102"/>
        <end position="143"/>
    </location>
</feature>
<evidence type="ECO:0000256" key="1">
    <source>
        <dbReference type="SAM" id="Coils"/>
    </source>
</evidence>
<protein>
    <recommendedName>
        <fullName evidence="7">Zinc finger BED domain-containing protein RICESLEEPER 2-like</fullName>
    </recommendedName>
</protein>
<dbReference type="Proteomes" id="UP000701853">
    <property type="component" value="Chromosome 5"/>
</dbReference>
<accession>A0A8J6D6M0</accession>
<dbReference type="GO" id="GO:0046983">
    <property type="term" value="F:protein dimerization activity"/>
    <property type="evidence" value="ECO:0007669"/>
    <property type="project" value="InterPro"/>
</dbReference>
<dbReference type="Pfam" id="PF14372">
    <property type="entry name" value="hAT-like_RNase-H"/>
    <property type="match status" value="1"/>
</dbReference>
<evidence type="ECO:0000256" key="2">
    <source>
        <dbReference type="SAM" id="MobiDB-lite"/>
    </source>
</evidence>
<evidence type="ECO:0000259" key="4">
    <source>
        <dbReference type="Pfam" id="PF14372"/>
    </source>
</evidence>
<reference evidence="5 6" key="1">
    <citation type="journal article" date="2021" name="bioRxiv">
        <title>The Gossypium anomalum genome as a resource for cotton improvement and evolutionary analysis of hybrid incompatibility.</title>
        <authorList>
            <person name="Grover C.E."/>
            <person name="Yuan D."/>
            <person name="Arick M.A."/>
            <person name="Miller E.R."/>
            <person name="Hu G."/>
            <person name="Peterson D.G."/>
            <person name="Wendel J.F."/>
            <person name="Udall J.A."/>
        </authorList>
    </citation>
    <scope>NUCLEOTIDE SEQUENCE [LARGE SCALE GENOMIC DNA]</scope>
    <source>
        <strain evidence="5">JFW-Udall</strain>
        <tissue evidence="5">Leaf</tissue>
    </source>
</reference>
<name>A0A8J6D6M0_9ROSI</name>
<evidence type="ECO:0000259" key="3">
    <source>
        <dbReference type="Pfam" id="PF05699"/>
    </source>
</evidence>
<keyword evidence="6" id="KW-1185">Reference proteome</keyword>
<keyword evidence="1" id="KW-0175">Coiled coil</keyword>
<organism evidence="5 6">
    <name type="scientific">Gossypium anomalum</name>
    <dbReference type="NCBI Taxonomy" id="47600"/>
    <lineage>
        <taxon>Eukaryota</taxon>
        <taxon>Viridiplantae</taxon>
        <taxon>Streptophyta</taxon>
        <taxon>Embryophyta</taxon>
        <taxon>Tracheophyta</taxon>
        <taxon>Spermatophyta</taxon>
        <taxon>Magnoliopsida</taxon>
        <taxon>eudicotyledons</taxon>
        <taxon>Gunneridae</taxon>
        <taxon>Pentapetalae</taxon>
        <taxon>rosids</taxon>
        <taxon>malvids</taxon>
        <taxon>Malvales</taxon>
        <taxon>Malvaceae</taxon>
        <taxon>Malvoideae</taxon>
        <taxon>Gossypium</taxon>
    </lineage>
</organism>
<comment type="caution">
    <text evidence="5">The sequence shown here is derived from an EMBL/GenBank/DDBJ whole genome shotgun (WGS) entry which is preliminary data.</text>
</comment>
<dbReference type="EMBL" id="JAHUZN010000005">
    <property type="protein sequence ID" value="KAG8493118.1"/>
    <property type="molecule type" value="Genomic_DNA"/>
</dbReference>
<dbReference type="GO" id="GO:0003677">
    <property type="term" value="F:DNA binding"/>
    <property type="evidence" value="ECO:0007669"/>
    <property type="project" value="InterPro"/>
</dbReference>